<feature type="transmembrane region" description="Helical" evidence="6">
    <location>
        <begin position="151"/>
        <end position="170"/>
    </location>
</feature>
<dbReference type="PANTHER" id="PTHR30509">
    <property type="entry name" value="P-HYDROXYBENZOIC ACID EFFLUX PUMP SUBUNIT-RELATED"/>
    <property type="match status" value="1"/>
</dbReference>
<keyword evidence="5 6" id="KW-0472">Membrane</keyword>
<dbReference type="Pfam" id="PF13515">
    <property type="entry name" value="FUSC_2"/>
    <property type="match status" value="1"/>
</dbReference>
<keyword evidence="9" id="KW-1185">Reference proteome</keyword>
<evidence type="ECO:0000313" key="9">
    <source>
        <dbReference type="Proteomes" id="UP000325577"/>
    </source>
</evidence>
<accession>A0A5J4ZMI1</accession>
<feature type="transmembrane region" description="Helical" evidence="6">
    <location>
        <begin position="69"/>
        <end position="88"/>
    </location>
</feature>
<sequence length="813" mass="90873">MADDRAREVWRMRLGSAFRTALACTIVGCINHYGPSPLRSQVPFEAFSYVTAILIVSDATLGHTLSGCWHAICATVLVVPPSVLSLWVIGPGRFSAIVAALAVALSSFVVALPESTHMTSKRIAFGQIVIVYVGAVIHGERTGVVMHPIHVAASTALGALASILALLLPYPRLACCEVRKLCPLYAKNASERISLFVKAFSGQHNPTAAETIYQAKPFAETGAKLLQSIKEMQEGALWEKPRIRLLKPDKPGDRLQGMEQLVRGMEIALTSCPTFPVCIYNQELGDLLQKMEAQISLKLEQANCFLPFNATTAPEMKVELLDKFLQPLKTIFPTHKDLPTYFFLYCIKLLQDDLNITQNTESILDNSQKHKIEESRDSQEQAKNSFIRICSSWCMRPRNEALVFAFKCSLSLGLAVLFGLLFNKENGYWSGLTIAISFAAGGQATFTFANARAQGTAIGSVYGVLGCFVFKKISEIRFLPLLPWIIFTSFLRHSRMYGQAGGISAVIGALLILGRQNYGDPDEFAIARLAEAFIGLFCFIMVELLLQPIRAVTLAKSQLSQSLGTLQECIGEIVLDSSQNDIPALIFPSLREKQKKLKTHVEELEKFTRLADLEPNFWFLPFRIACYRKLLGSLSMMVDLLHFMTYRMEFPLEASQRCQLAWRELQEHMSSDLDIFQKNVGYSLKRLEKITLIKSFAVFEEEMRKKKPCRDLELGKSSDANVCILSTFEEEIEKILSSFLQHLEEVTNKIEAKEGKDESKSQIVLCLSALGFCIGGLMRGTREIEKGIKELIQWENPTRCINFYEISCKIDAL</sequence>
<feature type="transmembrane region" description="Helical" evidence="6">
    <location>
        <begin position="401"/>
        <end position="422"/>
    </location>
</feature>
<proteinExistence type="predicted"/>
<name>A0A5J4ZMI1_9ASTE</name>
<comment type="subcellular location">
    <subcellularLocation>
        <location evidence="1">Cell membrane</location>
        <topology evidence="1">Multi-pass membrane protein</topology>
    </subcellularLocation>
</comment>
<evidence type="ECO:0000256" key="2">
    <source>
        <dbReference type="ARBA" id="ARBA00022475"/>
    </source>
</evidence>
<feature type="transmembrane region" description="Helical" evidence="6">
    <location>
        <begin position="525"/>
        <end position="546"/>
    </location>
</feature>
<dbReference type="EMBL" id="CM018050">
    <property type="protein sequence ID" value="KAA8518886.1"/>
    <property type="molecule type" value="Genomic_DNA"/>
</dbReference>
<evidence type="ECO:0000256" key="6">
    <source>
        <dbReference type="SAM" id="Phobius"/>
    </source>
</evidence>
<dbReference type="Proteomes" id="UP000325577">
    <property type="component" value="Linkage Group LG7"/>
</dbReference>
<evidence type="ECO:0000259" key="7">
    <source>
        <dbReference type="Pfam" id="PF13515"/>
    </source>
</evidence>
<dbReference type="InterPro" id="IPR049453">
    <property type="entry name" value="Memb_transporter_dom"/>
</dbReference>
<organism evidence="8 9">
    <name type="scientific">Nyssa sinensis</name>
    <dbReference type="NCBI Taxonomy" id="561372"/>
    <lineage>
        <taxon>Eukaryota</taxon>
        <taxon>Viridiplantae</taxon>
        <taxon>Streptophyta</taxon>
        <taxon>Embryophyta</taxon>
        <taxon>Tracheophyta</taxon>
        <taxon>Spermatophyta</taxon>
        <taxon>Magnoliopsida</taxon>
        <taxon>eudicotyledons</taxon>
        <taxon>Gunneridae</taxon>
        <taxon>Pentapetalae</taxon>
        <taxon>asterids</taxon>
        <taxon>Cornales</taxon>
        <taxon>Nyssaceae</taxon>
        <taxon>Nyssa</taxon>
    </lineage>
</organism>
<feature type="transmembrane region" description="Helical" evidence="6">
    <location>
        <begin position="123"/>
        <end position="139"/>
    </location>
</feature>
<reference evidence="8 9" key="1">
    <citation type="submission" date="2019-09" db="EMBL/GenBank/DDBJ databases">
        <title>A chromosome-level genome assembly of the Chinese tupelo Nyssa sinensis.</title>
        <authorList>
            <person name="Yang X."/>
            <person name="Kang M."/>
            <person name="Yang Y."/>
            <person name="Xiong H."/>
            <person name="Wang M."/>
            <person name="Zhang Z."/>
            <person name="Wang Z."/>
            <person name="Wu H."/>
            <person name="Ma T."/>
            <person name="Liu J."/>
            <person name="Xi Z."/>
        </authorList>
    </citation>
    <scope>NUCLEOTIDE SEQUENCE [LARGE SCALE GENOMIC DNA]</scope>
    <source>
        <strain evidence="8">J267</strain>
        <tissue evidence="8">Leaf</tissue>
    </source>
</reference>
<protein>
    <recommendedName>
        <fullName evidence="7">Integral membrane bound transporter domain-containing protein</fullName>
    </recommendedName>
</protein>
<dbReference type="PANTHER" id="PTHR30509:SF34">
    <property type="entry name" value="F3L24.34 PROTEIN"/>
    <property type="match status" value="1"/>
</dbReference>
<feature type="transmembrane region" description="Helical" evidence="6">
    <location>
        <begin position="428"/>
        <end position="449"/>
    </location>
</feature>
<gene>
    <name evidence="8" type="ORF">F0562_016340</name>
</gene>
<evidence type="ECO:0000256" key="3">
    <source>
        <dbReference type="ARBA" id="ARBA00022692"/>
    </source>
</evidence>
<keyword evidence="4 6" id="KW-1133">Transmembrane helix</keyword>
<keyword evidence="3 6" id="KW-0812">Transmembrane</keyword>
<dbReference type="GO" id="GO:0005886">
    <property type="term" value="C:plasma membrane"/>
    <property type="evidence" value="ECO:0007669"/>
    <property type="project" value="UniProtKB-SubCell"/>
</dbReference>
<evidence type="ECO:0000256" key="1">
    <source>
        <dbReference type="ARBA" id="ARBA00004651"/>
    </source>
</evidence>
<dbReference type="AlphaFoldDB" id="A0A5J4ZMI1"/>
<keyword evidence="2" id="KW-1003">Cell membrane</keyword>
<evidence type="ECO:0000256" key="5">
    <source>
        <dbReference type="ARBA" id="ARBA00023136"/>
    </source>
</evidence>
<feature type="transmembrane region" description="Helical" evidence="6">
    <location>
        <begin position="94"/>
        <end position="111"/>
    </location>
</feature>
<feature type="domain" description="Integral membrane bound transporter" evidence="7">
    <location>
        <begin position="414"/>
        <end position="542"/>
    </location>
</feature>
<feature type="transmembrane region" description="Helical" evidence="6">
    <location>
        <begin position="496"/>
        <end position="513"/>
    </location>
</feature>
<evidence type="ECO:0000256" key="4">
    <source>
        <dbReference type="ARBA" id="ARBA00022989"/>
    </source>
</evidence>
<dbReference type="OrthoDB" id="68611at2759"/>
<evidence type="ECO:0000313" key="8">
    <source>
        <dbReference type="EMBL" id="KAA8518886.1"/>
    </source>
</evidence>